<dbReference type="Proteomes" id="UP000095751">
    <property type="component" value="Unassembled WGS sequence"/>
</dbReference>
<feature type="compositionally biased region" description="Acidic residues" evidence="1">
    <location>
        <begin position="71"/>
        <end position="84"/>
    </location>
</feature>
<dbReference type="InParanoid" id="A0A1E7FGN9"/>
<reference evidence="2 3" key="1">
    <citation type="submission" date="2016-09" db="EMBL/GenBank/DDBJ databases">
        <title>Extensive genetic diversity and differential bi-allelic expression allows diatom success in the polar Southern Ocean.</title>
        <authorList>
            <consortium name="DOE Joint Genome Institute"/>
            <person name="Mock T."/>
            <person name="Otillar R.P."/>
            <person name="Strauss J."/>
            <person name="Dupont C."/>
            <person name="Frickenhaus S."/>
            <person name="Maumus F."/>
            <person name="Mcmullan M."/>
            <person name="Sanges R."/>
            <person name="Schmutz J."/>
            <person name="Toseland A."/>
            <person name="Valas R."/>
            <person name="Veluchamy A."/>
            <person name="Ward B.J."/>
            <person name="Allen A."/>
            <person name="Barry K."/>
            <person name="Falciatore A."/>
            <person name="Ferrante M."/>
            <person name="Fortunato A.E."/>
            <person name="Gloeckner G."/>
            <person name="Gruber A."/>
            <person name="Hipkin R."/>
            <person name="Janech M."/>
            <person name="Kroth P."/>
            <person name="Leese F."/>
            <person name="Lindquist E."/>
            <person name="Lyon B.R."/>
            <person name="Martin J."/>
            <person name="Mayer C."/>
            <person name="Parker M."/>
            <person name="Quesneville H."/>
            <person name="Raymond J."/>
            <person name="Uhlig C."/>
            <person name="Valentin K.U."/>
            <person name="Worden A.Z."/>
            <person name="Armbrust E.V."/>
            <person name="Bowler C."/>
            <person name="Green B."/>
            <person name="Moulton V."/>
            <person name="Van Oosterhout C."/>
            <person name="Grigoriev I."/>
        </authorList>
    </citation>
    <scope>NUCLEOTIDE SEQUENCE [LARGE SCALE GENOMIC DNA]</scope>
    <source>
        <strain evidence="2 3">CCMP1102</strain>
    </source>
</reference>
<feature type="region of interest" description="Disordered" evidence="1">
    <location>
        <begin position="1"/>
        <end position="207"/>
    </location>
</feature>
<organism evidence="2 3">
    <name type="scientific">Fragilariopsis cylindrus CCMP1102</name>
    <dbReference type="NCBI Taxonomy" id="635003"/>
    <lineage>
        <taxon>Eukaryota</taxon>
        <taxon>Sar</taxon>
        <taxon>Stramenopiles</taxon>
        <taxon>Ochrophyta</taxon>
        <taxon>Bacillariophyta</taxon>
        <taxon>Bacillariophyceae</taxon>
        <taxon>Bacillariophycidae</taxon>
        <taxon>Bacillariales</taxon>
        <taxon>Bacillariaceae</taxon>
        <taxon>Fragilariopsis</taxon>
    </lineage>
</organism>
<dbReference type="KEGG" id="fcy:FRACYDRAFT_260825"/>
<dbReference type="AlphaFoldDB" id="A0A1E7FGN9"/>
<evidence type="ECO:0000313" key="2">
    <source>
        <dbReference type="EMBL" id="OEU17340.1"/>
    </source>
</evidence>
<sequence length="363" mass="41374">MGQRRQRAAVAAAAERDHNDAKDELGSTSSPSIHTKNKVPAWKLREQMKQREDSNSNSNSNSNNSTIQTIIEEESEEISSDEDINLTSPKKDSDDPVNNDNNNNNNDNNNSSNKNNTDLTSRKRSIVDRNKKRIGNSSKSSNSSSRSSRRSNKSDSNGSSSKTNRSSTNHERKTTTNNENNNNDNSNNNGRKQTEQQRGIHWNPKVEKKRHIMLRDMTDEERDNVWYGGNDTKIILAMAKVTVKMMMKGEVCDDIDYCSRGLEGKTLQGSMKRSKTKSVCRRAVLTEQEIQRMDGVIDPEQLAKSSFKYTKANNDKARDYAIQNEHDITAYINDVRILLDIHYNNKNNNHLLQSYRTENQQQQ</sequence>
<accession>A0A1E7FGN9</accession>
<keyword evidence="3" id="KW-1185">Reference proteome</keyword>
<dbReference type="PANTHER" id="PTHR36911:SF1">
    <property type="entry name" value="LIM ZINC-BINDING DOMAIN-CONTAINING PROTEIN"/>
    <property type="match status" value="1"/>
</dbReference>
<dbReference type="EMBL" id="KV784357">
    <property type="protein sequence ID" value="OEU17340.1"/>
    <property type="molecule type" value="Genomic_DNA"/>
</dbReference>
<dbReference type="PANTHER" id="PTHR36911">
    <property type="entry name" value="LIM ZINC-BINDING DOMAIN-CONTAINING PROTEIN-RELATED"/>
    <property type="match status" value="1"/>
</dbReference>
<dbReference type="OrthoDB" id="47369at2759"/>
<feature type="compositionally biased region" description="Low complexity" evidence="1">
    <location>
        <begin position="96"/>
        <end position="116"/>
    </location>
</feature>
<evidence type="ECO:0000256" key="1">
    <source>
        <dbReference type="SAM" id="MobiDB-lite"/>
    </source>
</evidence>
<feature type="compositionally biased region" description="Basic and acidic residues" evidence="1">
    <location>
        <begin position="14"/>
        <end position="25"/>
    </location>
</feature>
<proteinExistence type="predicted"/>
<gene>
    <name evidence="2" type="ORF">FRACYDRAFT_260825</name>
</gene>
<protein>
    <submittedName>
        <fullName evidence="2">Uncharacterized protein</fullName>
    </submittedName>
</protein>
<feature type="compositionally biased region" description="Basic and acidic residues" evidence="1">
    <location>
        <begin position="43"/>
        <end position="54"/>
    </location>
</feature>
<name>A0A1E7FGN9_9STRA</name>
<feature type="compositionally biased region" description="Low complexity" evidence="1">
    <location>
        <begin position="135"/>
        <end position="146"/>
    </location>
</feature>
<feature type="compositionally biased region" description="Low complexity" evidence="1">
    <location>
        <begin position="154"/>
        <end position="167"/>
    </location>
</feature>
<evidence type="ECO:0000313" key="3">
    <source>
        <dbReference type="Proteomes" id="UP000095751"/>
    </source>
</evidence>
<feature type="compositionally biased region" description="Low complexity" evidence="1">
    <location>
        <begin position="55"/>
        <end position="65"/>
    </location>
</feature>
<feature type="compositionally biased region" description="Low complexity" evidence="1">
    <location>
        <begin position="177"/>
        <end position="189"/>
    </location>
</feature>